<organism evidence="3 4">
    <name type="scientific">Acinetobacter cumulans</name>
    <dbReference type="NCBI Taxonomy" id="2136182"/>
    <lineage>
        <taxon>Bacteria</taxon>
        <taxon>Pseudomonadati</taxon>
        <taxon>Pseudomonadota</taxon>
        <taxon>Gammaproteobacteria</taxon>
        <taxon>Moraxellales</taxon>
        <taxon>Moraxellaceae</taxon>
        <taxon>Acinetobacter</taxon>
    </lineage>
</organism>
<dbReference type="EMBL" id="RAXZ01000023">
    <property type="protein sequence ID" value="RKG49564.1"/>
    <property type="molecule type" value="Genomic_DNA"/>
</dbReference>
<accession>A0A3A8G3S0</accession>
<feature type="coiled-coil region" evidence="1">
    <location>
        <begin position="58"/>
        <end position="90"/>
    </location>
</feature>
<evidence type="ECO:0000256" key="2">
    <source>
        <dbReference type="SAM" id="Phobius"/>
    </source>
</evidence>
<feature type="transmembrane region" description="Helical" evidence="2">
    <location>
        <begin position="36"/>
        <end position="58"/>
    </location>
</feature>
<keyword evidence="2" id="KW-0472">Membrane</keyword>
<comment type="caution">
    <text evidence="3">The sequence shown here is derived from an EMBL/GenBank/DDBJ whole genome shotgun (WGS) entry which is preliminary data.</text>
</comment>
<proteinExistence type="predicted"/>
<reference evidence="3 4" key="1">
    <citation type="submission" date="2018-09" db="EMBL/GenBank/DDBJ databases">
        <title>The draft genome of Acinetobacter spp. strains.</title>
        <authorList>
            <person name="Qin J."/>
            <person name="Feng Y."/>
            <person name="Zong Z."/>
        </authorList>
    </citation>
    <scope>NUCLEOTIDE SEQUENCE [LARGE SCALE GENOMIC DNA]</scope>
    <source>
        <strain evidence="3 4">WCHAc060002</strain>
    </source>
</reference>
<dbReference type="PROSITE" id="PS51257">
    <property type="entry name" value="PROKAR_LIPOPROTEIN"/>
    <property type="match status" value="1"/>
</dbReference>
<evidence type="ECO:0000313" key="4">
    <source>
        <dbReference type="Proteomes" id="UP000281084"/>
    </source>
</evidence>
<evidence type="ECO:0000256" key="1">
    <source>
        <dbReference type="SAM" id="Coils"/>
    </source>
</evidence>
<gene>
    <name evidence="3" type="ORF">D7V64_13480</name>
</gene>
<sequence>MIKLFLSTLIGLVILVGACVIYFWRDTAYDPSAIDLGLYFLALPLMITTVVFAPVFIIKAMKAQKEKKQLQAEQEALRYEQQQIDALERERPKELPSEQFELHIYSAHSWHSFGENTEIIDSIKAFKSPELDQKLMNSYGLPILSYRIQDLDDLIDSTLDEDDLPVMSMREKRIHSLIRQQFEQHAETLAMVSNHLKQSALFYDSELAYQYKMHPGWTQENFVDDHEEDKTPVQEVPRLNRFTVHILLAENLIHQWNEQSKFELQEALSIQYAILPEQIQIEHHFFSSQTAYSEWTKLLKDAANTANEVNFLISVDSEIDQECLDERFWLNEQYIASEFVSSWCVANTSTVLLDLQPLTTLWLSVNENNFSNYLKNNQLNELEQFQQEHPFVLVLDDANDVKTTKTLQRVFEDTAIDFHHFLYTKQNLGHTQNLSKVFGFMLGMHLPEEMINMIYSTEQDSTYAFFKAYEFDQSETVMTQN</sequence>
<name>A0A3A8G3S0_9GAMM</name>
<dbReference type="Proteomes" id="UP000281084">
    <property type="component" value="Unassembled WGS sequence"/>
</dbReference>
<protein>
    <submittedName>
        <fullName evidence="3">Uncharacterized protein</fullName>
    </submittedName>
</protein>
<dbReference type="AlphaFoldDB" id="A0A3A8G3S0"/>
<keyword evidence="2" id="KW-1133">Transmembrane helix</keyword>
<keyword evidence="2" id="KW-0812">Transmembrane</keyword>
<dbReference type="RefSeq" id="WP_120368025.1">
    <property type="nucleotide sequence ID" value="NZ_RAXZ01000023.1"/>
</dbReference>
<feature type="transmembrane region" description="Helical" evidence="2">
    <location>
        <begin position="5"/>
        <end position="24"/>
    </location>
</feature>
<keyword evidence="1" id="KW-0175">Coiled coil</keyword>
<evidence type="ECO:0000313" key="3">
    <source>
        <dbReference type="EMBL" id="RKG49564.1"/>
    </source>
</evidence>